<protein>
    <submittedName>
        <fullName evidence="3">Spore germination protein PF</fullName>
    </submittedName>
</protein>
<dbReference type="STRING" id="930129.SAMN05216352_101460"/>
<dbReference type="Proteomes" id="UP000199017">
    <property type="component" value="Unassembled WGS sequence"/>
</dbReference>
<dbReference type="RefSeq" id="WP_091580272.1">
    <property type="nucleotide sequence ID" value="NZ_FNDU01000001.1"/>
</dbReference>
<evidence type="ECO:0000313" key="4">
    <source>
        <dbReference type="Proteomes" id="UP000199017"/>
    </source>
</evidence>
<dbReference type="Pfam" id="PF10676">
    <property type="entry name" value="gerPA"/>
    <property type="match status" value="1"/>
</dbReference>
<evidence type="ECO:0000256" key="1">
    <source>
        <dbReference type="ARBA" id="ARBA00008103"/>
    </source>
</evidence>
<dbReference type="OrthoDB" id="2382149at2"/>
<proteinExistence type="inferred from homology"/>
<keyword evidence="4" id="KW-1185">Reference proteome</keyword>
<dbReference type="PANTHER" id="PTHR37808">
    <property type="entry name" value="SPORE GERMINATION PROTEIN-LIKE PROTEIN YDZR-RELATED"/>
    <property type="match status" value="1"/>
</dbReference>
<dbReference type="EMBL" id="FNDU01000001">
    <property type="protein sequence ID" value="SDH49485.1"/>
    <property type="molecule type" value="Genomic_DNA"/>
</dbReference>
<dbReference type="InterPro" id="IPR019618">
    <property type="entry name" value="Spore_germination_GerPA"/>
</dbReference>
<reference evidence="3 4" key="1">
    <citation type="submission" date="2016-10" db="EMBL/GenBank/DDBJ databases">
        <authorList>
            <person name="de Groot N.N."/>
        </authorList>
    </citation>
    <scope>NUCLEOTIDE SEQUENCE [LARGE SCALE GENOMIC DNA]</scope>
    <source>
        <strain evidence="4">P4B,CCM 7963,CECT 7998,DSM 25260,IBRC-M 10614,KCTC 13821</strain>
    </source>
</reference>
<dbReference type="AlphaFoldDB" id="A0A1G8CVJ4"/>
<feature type="region of interest" description="Disordered" evidence="2">
    <location>
        <begin position="22"/>
        <end position="49"/>
    </location>
</feature>
<dbReference type="PANTHER" id="PTHR37808:SF1">
    <property type="entry name" value="SPORE GERMINATION PROTEIN-LIKE PROTEIN YDZR"/>
    <property type="match status" value="1"/>
</dbReference>
<sequence length="72" mass="7646">MPSLVIGPFKFNSNDGVINFGDSQNISPKDTSKTIDGSGGSNTGDFIQTNNGININNTFDHDVKDQNQSGNV</sequence>
<evidence type="ECO:0000313" key="3">
    <source>
        <dbReference type="EMBL" id="SDH49485.1"/>
    </source>
</evidence>
<organism evidence="3 4">
    <name type="scientific">Alteribacillus bidgolensis</name>
    <dbReference type="NCBI Taxonomy" id="930129"/>
    <lineage>
        <taxon>Bacteria</taxon>
        <taxon>Bacillati</taxon>
        <taxon>Bacillota</taxon>
        <taxon>Bacilli</taxon>
        <taxon>Bacillales</taxon>
        <taxon>Bacillaceae</taxon>
        <taxon>Alteribacillus</taxon>
    </lineage>
</organism>
<comment type="similarity">
    <text evidence="1">Belongs to the GerPA/GerPF family.</text>
</comment>
<name>A0A1G8CVJ4_9BACI</name>
<gene>
    <name evidence="3" type="ORF">SAMN05216352_101460</name>
</gene>
<evidence type="ECO:0000256" key="2">
    <source>
        <dbReference type="SAM" id="MobiDB-lite"/>
    </source>
</evidence>
<accession>A0A1G8CVJ4</accession>